<reference evidence="1 2" key="1">
    <citation type="submission" date="2015-07" db="EMBL/GenBank/DDBJ databases">
        <title>The genome of Melipona quadrifasciata.</title>
        <authorList>
            <person name="Pan H."/>
            <person name="Kapheim K."/>
        </authorList>
    </citation>
    <scope>NUCLEOTIDE SEQUENCE [LARGE SCALE GENOMIC DNA]</scope>
    <source>
        <strain evidence="1">0111107301</strain>
        <tissue evidence="1">Whole body</tissue>
    </source>
</reference>
<gene>
    <name evidence="1" type="ORF">WN51_08312</name>
</gene>
<sequence length="128" mass="14777">MYSPFHPYKRSSAYESIRKFDIVRTTEIRVSFFVGGNLGRKGEPVHCSRRIIRIRPRIPQTRVSNTRLAQAASGCAPSVDVLPIFDVKQQSVRNPARRWVVRTGLEKQKITFSKKQKLSESWKVASFR</sequence>
<name>A0A0M9AB03_9HYME</name>
<evidence type="ECO:0000313" key="1">
    <source>
        <dbReference type="EMBL" id="KOX80136.1"/>
    </source>
</evidence>
<dbReference type="Proteomes" id="UP000053105">
    <property type="component" value="Unassembled WGS sequence"/>
</dbReference>
<proteinExistence type="predicted"/>
<dbReference type="EMBL" id="KQ435706">
    <property type="protein sequence ID" value="KOX80136.1"/>
    <property type="molecule type" value="Genomic_DNA"/>
</dbReference>
<keyword evidence="2" id="KW-1185">Reference proteome</keyword>
<evidence type="ECO:0000313" key="2">
    <source>
        <dbReference type="Proteomes" id="UP000053105"/>
    </source>
</evidence>
<dbReference type="AlphaFoldDB" id="A0A0M9AB03"/>
<dbReference type="OrthoDB" id="6354602at2759"/>
<accession>A0A0M9AB03</accession>
<organism evidence="1 2">
    <name type="scientific">Melipona quadrifasciata</name>
    <dbReference type="NCBI Taxonomy" id="166423"/>
    <lineage>
        <taxon>Eukaryota</taxon>
        <taxon>Metazoa</taxon>
        <taxon>Ecdysozoa</taxon>
        <taxon>Arthropoda</taxon>
        <taxon>Hexapoda</taxon>
        <taxon>Insecta</taxon>
        <taxon>Pterygota</taxon>
        <taxon>Neoptera</taxon>
        <taxon>Endopterygota</taxon>
        <taxon>Hymenoptera</taxon>
        <taxon>Apocrita</taxon>
        <taxon>Aculeata</taxon>
        <taxon>Apoidea</taxon>
        <taxon>Anthophila</taxon>
        <taxon>Apidae</taxon>
        <taxon>Melipona</taxon>
    </lineage>
</organism>
<protein>
    <submittedName>
        <fullName evidence="1">Uncharacterized protein</fullName>
    </submittedName>
</protein>